<dbReference type="CDD" id="cd21037">
    <property type="entry name" value="MLKL_NTD"/>
    <property type="match status" value="1"/>
</dbReference>
<gene>
    <name evidence="1" type="ORF">SISSUDRAFT_1097490</name>
</gene>
<reference evidence="1 2" key="1">
    <citation type="journal article" date="2016" name="Mol. Biol. Evol.">
        <title>Comparative Genomics of Early-Diverging Mushroom-Forming Fungi Provides Insights into the Origins of Lignocellulose Decay Capabilities.</title>
        <authorList>
            <person name="Nagy L.G."/>
            <person name="Riley R."/>
            <person name="Tritt A."/>
            <person name="Adam C."/>
            <person name="Daum C."/>
            <person name="Floudas D."/>
            <person name="Sun H."/>
            <person name="Yadav J.S."/>
            <person name="Pangilinan J."/>
            <person name="Larsson K.H."/>
            <person name="Matsuura K."/>
            <person name="Barry K."/>
            <person name="Labutti K."/>
            <person name="Kuo R."/>
            <person name="Ohm R.A."/>
            <person name="Bhattacharya S.S."/>
            <person name="Shirouzu T."/>
            <person name="Yoshinaga Y."/>
            <person name="Martin F.M."/>
            <person name="Grigoriev I.V."/>
            <person name="Hibbett D.S."/>
        </authorList>
    </citation>
    <scope>NUCLEOTIDE SEQUENCE [LARGE SCALE GENOMIC DNA]</scope>
    <source>
        <strain evidence="1 2">HHB10207 ss-3</strain>
    </source>
</reference>
<dbReference type="InterPro" id="IPR036537">
    <property type="entry name" value="Adaptor_Cbl_N_dom_sf"/>
</dbReference>
<dbReference type="Gene3D" id="1.20.930.20">
    <property type="entry name" value="Adaptor protein Cbl, N-terminal domain"/>
    <property type="match status" value="1"/>
</dbReference>
<accession>A0A165X9J7</accession>
<dbReference type="OrthoDB" id="3266391at2759"/>
<sequence length="186" mass="20652">MPKILPSKSRIPKDSVSILINSLKILEGIGEAIPVGGGTVKAIAKIGIALLEVGEKARVARSECLDLLEKTVNQILLIKPHLVAREPMSDDLQERLERYHDALNDAVQPLEQLCVKSKAKMPFTSTRIQEEVDDLRDKLNDAYQTFIFHSWISVDSKMTEVLRGMNALSISHNTQIVSRPGEADEV</sequence>
<proteinExistence type="predicted"/>
<dbReference type="GO" id="GO:0007166">
    <property type="term" value="P:cell surface receptor signaling pathway"/>
    <property type="evidence" value="ECO:0007669"/>
    <property type="project" value="InterPro"/>
</dbReference>
<dbReference type="AlphaFoldDB" id="A0A165X9J7"/>
<dbReference type="Proteomes" id="UP000076798">
    <property type="component" value="Unassembled WGS sequence"/>
</dbReference>
<keyword evidence="2" id="KW-1185">Reference proteome</keyword>
<evidence type="ECO:0000313" key="2">
    <source>
        <dbReference type="Proteomes" id="UP000076798"/>
    </source>
</evidence>
<name>A0A165X9J7_9AGAM</name>
<dbReference type="InterPro" id="IPR059179">
    <property type="entry name" value="MLKL-like_MCAfunc"/>
</dbReference>
<dbReference type="EMBL" id="KV428416">
    <property type="protein sequence ID" value="KZT31970.1"/>
    <property type="molecule type" value="Genomic_DNA"/>
</dbReference>
<evidence type="ECO:0000313" key="1">
    <source>
        <dbReference type="EMBL" id="KZT31970.1"/>
    </source>
</evidence>
<organism evidence="1 2">
    <name type="scientific">Sistotremastrum suecicum HHB10207 ss-3</name>
    <dbReference type="NCBI Taxonomy" id="1314776"/>
    <lineage>
        <taxon>Eukaryota</taxon>
        <taxon>Fungi</taxon>
        <taxon>Dikarya</taxon>
        <taxon>Basidiomycota</taxon>
        <taxon>Agaricomycotina</taxon>
        <taxon>Agaricomycetes</taxon>
        <taxon>Sistotremastrales</taxon>
        <taxon>Sistotremastraceae</taxon>
        <taxon>Sistotremastrum</taxon>
    </lineage>
</organism>
<protein>
    <submittedName>
        <fullName evidence="1">Uncharacterized protein</fullName>
    </submittedName>
</protein>